<accession>A0A1I3KW07</accession>
<keyword evidence="5" id="KW-1185">Reference proteome</keyword>
<protein>
    <submittedName>
        <fullName evidence="4">Uncharacterized conserved protein YjbJ, UPF0337 family</fullName>
    </submittedName>
</protein>
<dbReference type="Pfam" id="PF05532">
    <property type="entry name" value="CsbD"/>
    <property type="match status" value="1"/>
</dbReference>
<reference evidence="5" key="1">
    <citation type="submission" date="2016-10" db="EMBL/GenBank/DDBJ databases">
        <authorList>
            <person name="Varghese N."/>
            <person name="Submissions S."/>
        </authorList>
    </citation>
    <scope>NUCLEOTIDE SEQUENCE [LARGE SCALE GENOMIC DNA]</scope>
    <source>
        <strain evidence="5">DSM 26348</strain>
    </source>
</reference>
<dbReference type="Gene3D" id="1.10.1470.10">
    <property type="entry name" value="YjbJ"/>
    <property type="match status" value="1"/>
</dbReference>
<dbReference type="RefSeq" id="WP_092051804.1">
    <property type="nucleotide sequence ID" value="NZ_FOQD01000012.1"/>
</dbReference>
<sequence>MITRQELEGKWKQLKGQIREHWGQLTDDELQRVKGDAEQLVGVIQEKTGQSRREIEDYLEHLVNDGQSALHHATETARQYADVAGKKLQDGYRQVEEQVEARYVEAKDMVRTKPLESVIAAFGAGIISGVVVALLLRSNNRS</sequence>
<dbReference type="EMBL" id="FOQD01000012">
    <property type="protein sequence ID" value="SFI76584.1"/>
    <property type="molecule type" value="Genomic_DNA"/>
</dbReference>
<dbReference type="Proteomes" id="UP000199518">
    <property type="component" value="Unassembled WGS sequence"/>
</dbReference>
<dbReference type="InterPro" id="IPR050423">
    <property type="entry name" value="UPF0337_stress_rsp"/>
</dbReference>
<proteinExistence type="inferred from homology"/>
<evidence type="ECO:0000256" key="1">
    <source>
        <dbReference type="ARBA" id="ARBA00009129"/>
    </source>
</evidence>
<feature type="transmembrane region" description="Helical" evidence="2">
    <location>
        <begin position="117"/>
        <end position="136"/>
    </location>
</feature>
<evidence type="ECO:0000256" key="2">
    <source>
        <dbReference type="SAM" id="Phobius"/>
    </source>
</evidence>
<evidence type="ECO:0000259" key="3">
    <source>
        <dbReference type="Pfam" id="PF05532"/>
    </source>
</evidence>
<dbReference type="AlphaFoldDB" id="A0A1I3KW07"/>
<keyword evidence="2" id="KW-1133">Transmembrane helix</keyword>
<dbReference type="STRING" id="1576369.SAMN05421753_11259"/>
<dbReference type="InterPro" id="IPR008462">
    <property type="entry name" value="CsbD"/>
</dbReference>
<dbReference type="PANTHER" id="PTHR34977:SF1">
    <property type="entry name" value="UPF0337 PROTEIN YJBJ"/>
    <property type="match status" value="1"/>
</dbReference>
<dbReference type="PANTHER" id="PTHR34977">
    <property type="entry name" value="UPF0337 PROTEIN YJBJ"/>
    <property type="match status" value="1"/>
</dbReference>
<gene>
    <name evidence="4" type="ORF">SAMN05421753_11259</name>
</gene>
<dbReference type="SUPFAM" id="SSF69047">
    <property type="entry name" value="Hypothetical protein YjbJ"/>
    <property type="match status" value="1"/>
</dbReference>
<comment type="similarity">
    <text evidence="1">Belongs to the UPF0337 (CsbD) family.</text>
</comment>
<dbReference type="OrthoDB" id="278198at2"/>
<keyword evidence="2" id="KW-0472">Membrane</keyword>
<keyword evidence="2" id="KW-0812">Transmembrane</keyword>
<dbReference type="InterPro" id="IPR036629">
    <property type="entry name" value="YjbJ_sf"/>
</dbReference>
<name>A0A1I3KW07_9PLAN</name>
<feature type="domain" description="CsbD-like" evidence="3">
    <location>
        <begin position="6"/>
        <end position="56"/>
    </location>
</feature>
<evidence type="ECO:0000313" key="5">
    <source>
        <dbReference type="Proteomes" id="UP000199518"/>
    </source>
</evidence>
<organism evidence="4 5">
    <name type="scientific">Planctomicrobium piriforme</name>
    <dbReference type="NCBI Taxonomy" id="1576369"/>
    <lineage>
        <taxon>Bacteria</taxon>
        <taxon>Pseudomonadati</taxon>
        <taxon>Planctomycetota</taxon>
        <taxon>Planctomycetia</taxon>
        <taxon>Planctomycetales</taxon>
        <taxon>Planctomycetaceae</taxon>
        <taxon>Planctomicrobium</taxon>
    </lineage>
</organism>
<evidence type="ECO:0000313" key="4">
    <source>
        <dbReference type="EMBL" id="SFI76584.1"/>
    </source>
</evidence>